<name>A0ABP5DT13_9MICO</name>
<evidence type="ECO:0000313" key="2">
    <source>
        <dbReference type="Proteomes" id="UP001500013"/>
    </source>
</evidence>
<proteinExistence type="predicted"/>
<sequence>MAAAVRIPAQDTALVAAISASAARARLARCASVGAAVYELLRTTSRRAAIAGCY</sequence>
<dbReference type="Proteomes" id="UP001500013">
    <property type="component" value="Unassembled WGS sequence"/>
</dbReference>
<evidence type="ECO:0000313" key="1">
    <source>
        <dbReference type="EMBL" id="GAA1984625.1"/>
    </source>
</evidence>
<keyword evidence="2" id="KW-1185">Reference proteome</keyword>
<comment type="caution">
    <text evidence="1">The sequence shown here is derived from an EMBL/GenBank/DDBJ whole genome shotgun (WGS) entry which is preliminary data.</text>
</comment>
<organism evidence="1 2">
    <name type="scientific">Terrabacter lapilli</name>
    <dbReference type="NCBI Taxonomy" id="436231"/>
    <lineage>
        <taxon>Bacteria</taxon>
        <taxon>Bacillati</taxon>
        <taxon>Actinomycetota</taxon>
        <taxon>Actinomycetes</taxon>
        <taxon>Micrococcales</taxon>
        <taxon>Intrasporangiaceae</taxon>
        <taxon>Terrabacter</taxon>
    </lineage>
</organism>
<reference evidence="2" key="1">
    <citation type="journal article" date="2019" name="Int. J. Syst. Evol. Microbiol.">
        <title>The Global Catalogue of Microorganisms (GCM) 10K type strain sequencing project: providing services to taxonomists for standard genome sequencing and annotation.</title>
        <authorList>
            <consortium name="The Broad Institute Genomics Platform"/>
            <consortium name="The Broad Institute Genome Sequencing Center for Infectious Disease"/>
            <person name="Wu L."/>
            <person name="Ma J."/>
        </authorList>
    </citation>
    <scope>NUCLEOTIDE SEQUENCE [LARGE SCALE GENOMIC DNA]</scope>
    <source>
        <strain evidence="2">JCM 15628</strain>
    </source>
</reference>
<dbReference type="EMBL" id="BAAAPU010000008">
    <property type="protein sequence ID" value="GAA1984625.1"/>
    <property type="molecule type" value="Genomic_DNA"/>
</dbReference>
<accession>A0ABP5DT13</accession>
<gene>
    <name evidence="1" type="ORF">GCM10009817_27560</name>
</gene>
<protein>
    <submittedName>
        <fullName evidence="1">Uncharacterized protein</fullName>
    </submittedName>
</protein>